<name>A0AAV3B891_PYXAD</name>
<accession>A0AAV3B891</accession>
<proteinExistence type="predicted"/>
<dbReference type="EMBL" id="DYDO01000001">
    <property type="protein sequence ID" value="DBA34397.1"/>
    <property type="molecule type" value="Genomic_DNA"/>
</dbReference>
<gene>
    <name evidence="2" type="ORF">GDO54_001956</name>
</gene>
<sequence length="660" mass="75762">MAVPDTERRTSGWRCSKTALPEEDAMNLLKEFAELKRKVRENDPDGKRVKNKYRLKASVYPSPGNILHTGRQLVRTPGPGVLPLLPSQKFEPRELDETFEQFKCFTENELDNMVPCGKQLPRTPLYTTPEQTHVLREIQPNSKNVNSVQKLSRAVNNSFICNTTQILSNEEAVNISDNLKDRENKNPASVVTACKGMALPDTERRTSGWRCSKTALPEEDAMNLLKEFAELKRKERENDPNVKRVKNKYKLKSSTNPSPGKILHTGHQVLHTPEHGVQALPPSQKCEPQERGDETLERLRSFPQKDLNNIVPTGKQLPRTPLFTEPEQCDVLGEIHTNTKNVNSTQTANNSIRCNTANEEVEENRHRMSEISGHKETAEEVNVSSHQTRNIRRISELPVQGLNQVLISGVLKKMPGYEYRSEDLEFLKQMKIQEKAKVLKAELLSLRKNLSATKQDKELVIARKDKIEEDIPRMKLAYERTLQLGRAFLSRTQDATIVQGLSSEDVLKQLNHLTIQGVHQQKKAQLLAAQKEVTRRREEAATVTKHLEDTKSLLISKIKSCEKCINSAKERIQHLEGEVITLKTEIEKTDEKKSELKESVQQKRELINQCLEQKSAPPSETEMSEEDRERMNRRIERILHRKKLFLERERILQKLKRDLK</sequence>
<evidence type="ECO:0000256" key="1">
    <source>
        <dbReference type="SAM" id="Coils"/>
    </source>
</evidence>
<comment type="caution">
    <text evidence="2">The sequence shown here is derived from an EMBL/GenBank/DDBJ whole genome shotgun (WGS) entry which is preliminary data.</text>
</comment>
<dbReference type="Proteomes" id="UP001181693">
    <property type="component" value="Unassembled WGS sequence"/>
</dbReference>
<feature type="coiled-coil region" evidence="1">
    <location>
        <begin position="429"/>
        <end position="456"/>
    </location>
</feature>
<feature type="coiled-coil region" evidence="1">
    <location>
        <begin position="558"/>
        <end position="613"/>
    </location>
</feature>
<protein>
    <submittedName>
        <fullName evidence="2">Uncharacterized protein</fullName>
    </submittedName>
</protein>
<keyword evidence="1" id="KW-0175">Coiled coil</keyword>
<evidence type="ECO:0000313" key="2">
    <source>
        <dbReference type="EMBL" id="DBA34397.1"/>
    </source>
</evidence>
<reference evidence="2" key="1">
    <citation type="thesis" date="2020" institute="ProQuest LLC" country="789 East Eisenhower Parkway, Ann Arbor, MI, USA">
        <title>Comparative Genomics and Chromosome Evolution.</title>
        <authorList>
            <person name="Mudd A.B."/>
        </authorList>
    </citation>
    <scope>NUCLEOTIDE SEQUENCE</scope>
    <source>
        <strain evidence="2">1538</strain>
        <tissue evidence="2">Blood</tissue>
    </source>
</reference>
<evidence type="ECO:0000313" key="3">
    <source>
        <dbReference type="Proteomes" id="UP001181693"/>
    </source>
</evidence>
<organism evidence="2 3">
    <name type="scientific">Pyxicephalus adspersus</name>
    <name type="common">African bullfrog</name>
    <dbReference type="NCBI Taxonomy" id="30357"/>
    <lineage>
        <taxon>Eukaryota</taxon>
        <taxon>Metazoa</taxon>
        <taxon>Chordata</taxon>
        <taxon>Craniata</taxon>
        <taxon>Vertebrata</taxon>
        <taxon>Euteleostomi</taxon>
        <taxon>Amphibia</taxon>
        <taxon>Batrachia</taxon>
        <taxon>Anura</taxon>
        <taxon>Neobatrachia</taxon>
        <taxon>Ranoidea</taxon>
        <taxon>Pyxicephalidae</taxon>
        <taxon>Pyxicephalinae</taxon>
        <taxon>Pyxicephalus</taxon>
    </lineage>
</organism>
<keyword evidence="3" id="KW-1185">Reference proteome</keyword>
<dbReference type="AlphaFoldDB" id="A0AAV3B891"/>